<evidence type="ECO:0000256" key="1">
    <source>
        <dbReference type="ARBA" id="ARBA00004141"/>
    </source>
</evidence>
<feature type="transmembrane region" description="Helical" evidence="5">
    <location>
        <begin position="201"/>
        <end position="219"/>
    </location>
</feature>
<keyword evidence="7" id="KW-1185">Reference proteome</keyword>
<feature type="transmembrane region" description="Helical" evidence="5">
    <location>
        <begin position="127"/>
        <end position="145"/>
    </location>
</feature>
<comment type="similarity">
    <text evidence="5">Belongs to the 4-toluene sulfonate uptake permease (TSUP) (TC 2.A.102) family.</text>
</comment>
<evidence type="ECO:0000256" key="5">
    <source>
        <dbReference type="RuleBase" id="RU363041"/>
    </source>
</evidence>
<feature type="transmembrane region" description="Helical" evidence="5">
    <location>
        <begin position="20"/>
        <end position="51"/>
    </location>
</feature>
<protein>
    <recommendedName>
        <fullName evidence="5">Probable membrane transporter protein</fullName>
    </recommendedName>
</protein>
<proteinExistence type="inferred from homology"/>
<feature type="transmembrane region" description="Helical" evidence="5">
    <location>
        <begin position="57"/>
        <end position="76"/>
    </location>
</feature>
<feature type="transmembrane region" description="Helical" evidence="5">
    <location>
        <begin position="231"/>
        <end position="249"/>
    </location>
</feature>
<feature type="transmembrane region" description="Helical" evidence="5">
    <location>
        <begin position="165"/>
        <end position="195"/>
    </location>
</feature>
<dbReference type="EMBL" id="BKCG01000005">
    <property type="protein sequence ID" value="GER60031.1"/>
    <property type="molecule type" value="Genomic_DNA"/>
</dbReference>
<sequence length="280" mass="30704">MTYSITFAFLTDKYMEIIEILGFIGALFIGLVLGLIGGGGSILTVPILVYALALNPVIATAYSLFVVGTTSLVGAIKNMKKGMVDFKTAIIFAIPAFIAVYLTRAFLIPTIPNELFQVGNFMVTKNLAIMLFFAIIMLLASISMIRNNRKETDENTVINYNYPLIIIEGFVVGTITGIVGAGGGFLIIPALVLLAKLPMKKAVATSLFIIAIKSLIGFLGDVQNLEIDWHFLLIFTAISIVGIFIGIWLNKFIDGKKLKKGFGWFVLIMGMYIIYKELFM</sequence>
<evidence type="ECO:0000256" key="3">
    <source>
        <dbReference type="ARBA" id="ARBA00022989"/>
    </source>
</evidence>
<dbReference type="Proteomes" id="UP000326509">
    <property type="component" value="Unassembled WGS sequence"/>
</dbReference>
<evidence type="ECO:0000313" key="7">
    <source>
        <dbReference type="Proteomes" id="UP000326509"/>
    </source>
</evidence>
<dbReference type="InterPro" id="IPR002781">
    <property type="entry name" value="TM_pro_TauE-like"/>
</dbReference>
<dbReference type="Pfam" id="PF01925">
    <property type="entry name" value="TauE"/>
    <property type="match status" value="1"/>
</dbReference>
<dbReference type="AlphaFoldDB" id="A0A5J4J2N4"/>
<accession>A0A5J4J2N4</accession>
<comment type="subcellular location">
    <subcellularLocation>
        <location evidence="5">Cell membrane</location>
        <topology evidence="5">Multi-pass membrane protein</topology>
    </subcellularLocation>
    <subcellularLocation>
        <location evidence="1">Membrane</location>
        <topology evidence="1">Multi-pass membrane protein</topology>
    </subcellularLocation>
</comment>
<dbReference type="GO" id="GO:0005886">
    <property type="term" value="C:plasma membrane"/>
    <property type="evidence" value="ECO:0007669"/>
    <property type="project" value="UniProtKB-SubCell"/>
</dbReference>
<keyword evidence="3 5" id="KW-1133">Transmembrane helix</keyword>
<reference evidence="6 7" key="1">
    <citation type="submission" date="2019-08" db="EMBL/GenBank/DDBJ databases">
        <title>Draft genome sequence of Ulvibacter marinus type strain NBRC 109484.</title>
        <authorList>
            <person name="Kawano K."/>
            <person name="Ushijima N."/>
            <person name="Kihara M."/>
            <person name="Itoh H."/>
        </authorList>
    </citation>
    <scope>NUCLEOTIDE SEQUENCE [LARGE SCALE GENOMIC DNA]</scope>
    <source>
        <strain evidence="6 7">NBRC 109484</strain>
    </source>
</reference>
<evidence type="ECO:0000256" key="2">
    <source>
        <dbReference type="ARBA" id="ARBA00022692"/>
    </source>
</evidence>
<evidence type="ECO:0000313" key="6">
    <source>
        <dbReference type="EMBL" id="GER60031.1"/>
    </source>
</evidence>
<gene>
    <name evidence="6" type="ORF">ULMA_21390</name>
</gene>
<feature type="transmembrane region" description="Helical" evidence="5">
    <location>
        <begin position="88"/>
        <end position="107"/>
    </location>
</feature>
<keyword evidence="2 5" id="KW-0812">Transmembrane</keyword>
<dbReference type="PANTHER" id="PTHR43701">
    <property type="entry name" value="MEMBRANE TRANSPORTER PROTEIN MJ0441-RELATED"/>
    <property type="match status" value="1"/>
</dbReference>
<dbReference type="PANTHER" id="PTHR43701:SF2">
    <property type="entry name" value="MEMBRANE TRANSPORTER PROTEIN YJNA-RELATED"/>
    <property type="match status" value="1"/>
</dbReference>
<organism evidence="6 7">
    <name type="scientific">Patiriisocius marinus</name>
    <dbReference type="NCBI Taxonomy" id="1397112"/>
    <lineage>
        <taxon>Bacteria</taxon>
        <taxon>Pseudomonadati</taxon>
        <taxon>Bacteroidota</taxon>
        <taxon>Flavobacteriia</taxon>
        <taxon>Flavobacteriales</taxon>
        <taxon>Flavobacteriaceae</taxon>
        <taxon>Patiriisocius</taxon>
    </lineage>
</organism>
<comment type="caution">
    <text evidence="6">The sequence shown here is derived from an EMBL/GenBank/DDBJ whole genome shotgun (WGS) entry which is preliminary data.</text>
</comment>
<feature type="transmembrane region" description="Helical" evidence="5">
    <location>
        <begin position="261"/>
        <end position="279"/>
    </location>
</feature>
<evidence type="ECO:0000256" key="4">
    <source>
        <dbReference type="ARBA" id="ARBA00023136"/>
    </source>
</evidence>
<keyword evidence="5" id="KW-1003">Cell membrane</keyword>
<keyword evidence="4 5" id="KW-0472">Membrane</keyword>
<name>A0A5J4J2N4_9FLAO</name>
<dbReference type="InterPro" id="IPR051598">
    <property type="entry name" value="TSUP/Inactive_protease-like"/>
</dbReference>